<dbReference type="RefSeq" id="WP_092523892.1">
    <property type="nucleotide sequence ID" value="NZ_FNCI01000003.1"/>
</dbReference>
<dbReference type="InterPro" id="IPR006311">
    <property type="entry name" value="TAT_signal"/>
</dbReference>
<proteinExistence type="predicted"/>
<protein>
    <submittedName>
        <fullName evidence="1">Formate dehydrogenase region TAT target</fullName>
    </submittedName>
</protein>
<dbReference type="STRING" id="284577.SAMN05216571_103152"/>
<dbReference type="PROSITE" id="PS51318">
    <property type="entry name" value="TAT"/>
    <property type="match status" value="1"/>
</dbReference>
<dbReference type="PIRSF" id="PIRSF036704">
    <property type="entry name" value="UCP036704"/>
    <property type="match status" value="1"/>
</dbReference>
<organism evidence="1 2">
    <name type="scientific">Onishia taeanensis</name>
    <dbReference type="NCBI Taxonomy" id="284577"/>
    <lineage>
        <taxon>Bacteria</taxon>
        <taxon>Pseudomonadati</taxon>
        <taxon>Pseudomonadota</taxon>
        <taxon>Gammaproteobacteria</taxon>
        <taxon>Oceanospirillales</taxon>
        <taxon>Halomonadaceae</taxon>
        <taxon>Onishia</taxon>
    </lineage>
</organism>
<evidence type="ECO:0000313" key="1">
    <source>
        <dbReference type="EMBL" id="SDF95024.1"/>
    </source>
</evidence>
<dbReference type="NCBIfam" id="TIGR02811">
    <property type="entry name" value="formate_TAT"/>
    <property type="match status" value="1"/>
</dbReference>
<dbReference type="AlphaFoldDB" id="A0A1G7Q965"/>
<name>A0A1G7Q965_9GAMM</name>
<dbReference type="InterPro" id="IPR014177">
    <property type="entry name" value="Formate_DH_TAT-contain"/>
</dbReference>
<gene>
    <name evidence="1" type="ORF">SAMN05216571_103152</name>
</gene>
<dbReference type="OrthoDB" id="6173795at2"/>
<evidence type="ECO:0000313" key="2">
    <source>
        <dbReference type="Proteomes" id="UP000198641"/>
    </source>
</evidence>
<sequence length="66" mass="7242">MAQHHNPQRRLFLKTVGTGTAAAGAFFAIGQAPLVQAKTTASTAPDAPRGYRETDHIRRYYATLRD</sequence>
<dbReference type="Proteomes" id="UP000198641">
    <property type="component" value="Unassembled WGS sequence"/>
</dbReference>
<reference evidence="1 2" key="1">
    <citation type="submission" date="2016-10" db="EMBL/GenBank/DDBJ databases">
        <authorList>
            <person name="de Groot N.N."/>
        </authorList>
    </citation>
    <scope>NUCLEOTIDE SEQUENCE [LARGE SCALE GENOMIC DNA]</scope>
    <source>
        <strain evidence="1 2">BH539</strain>
    </source>
</reference>
<keyword evidence="2" id="KW-1185">Reference proteome</keyword>
<dbReference type="EMBL" id="FNCI01000003">
    <property type="protein sequence ID" value="SDF95024.1"/>
    <property type="molecule type" value="Genomic_DNA"/>
</dbReference>
<accession>A0A1G7Q965</accession>